<keyword evidence="3" id="KW-0547">Nucleotide-binding</keyword>
<proteinExistence type="predicted"/>
<evidence type="ECO:0000259" key="8">
    <source>
        <dbReference type="PROSITE" id="PS50893"/>
    </source>
</evidence>
<feature type="transmembrane region" description="Helical" evidence="7">
    <location>
        <begin position="25"/>
        <end position="49"/>
    </location>
</feature>
<feature type="transmembrane region" description="Helical" evidence="7">
    <location>
        <begin position="252"/>
        <end position="273"/>
    </location>
</feature>
<dbReference type="PROSITE" id="PS00211">
    <property type="entry name" value="ABC_TRANSPORTER_1"/>
    <property type="match status" value="1"/>
</dbReference>
<dbReference type="Proteomes" id="UP001348641">
    <property type="component" value="Unassembled WGS sequence"/>
</dbReference>
<comment type="caution">
    <text evidence="10">The sequence shown here is derived from an EMBL/GenBank/DDBJ whole genome shotgun (WGS) entry which is preliminary data.</text>
</comment>
<dbReference type="InterPro" id="IPR003593">
    <property type="entry name" value="AAA+_ATPase"/>
</dbReference>
<evidence type="ECO:0000313" key="11">
    <source>
        <dbReference type="Proteomes" id="UP001348641"/>
    </source>
</evidence>
<comment type="subcellular location">
    <subcellularLocation>
        <location evidence="1">Cell membrane</location>
        <topology evidence="1">Multi-pass membrane protein</topology>
    </subcellularLocation>
</comment>
<accession>A0ABU7KNX9</accession>
<keyword evidence="2 7" id="KW-0812">Transmembrane</keyword>
<dbReference type="PANTHER" id="PTHR24221:SF654">
    <property type="entry name" value="ATP-BINDING CASSETTE SUB-FAMILY B MEMBER 6"/>
    <property type="match status" value="1"/>
</dbReference>
<gene>
    <name evidence="10" type="ORF">Q8A49_10920</name>
</gene>
<dbReference type="SUPFAM" id="SSF90123">
    <property type="entry name" value="ABC transporter transmembrane region"/>
    <property type="match status" value="1"/>
</dbReference>
<feature type="transmembrane region" description="Helical" evidence="7">
    <location>
        <begin position="162"/>
        <end position="181"/>
    </location>
</feature>
<reference evidence="10 11" key="1">
    <citation type="submission" date="2023-07" db="EMBL/GenBank/DDBJ databases">
        <authorList>
            <person name="Girao M."/>
            <person name="Carvalho M.F."/>
        </authorList>
    </citation>
    <scope>NUCLEOTIDE SEQUENCE [LARGE SCALE GENOMIC DNA]</scope>
    <source>
        <strain evidence="10 11">66/93</strain>
    </source>
</reference>
<evidence type="ECO:0000256" key="5">
    <source>
        <dbReference type="ARBA" id="ARBA00022989"/>
    </source>
</evidence>
<dbReference type="CDD" id="cd03228">
    <property type="entry name" value="ABCC_MRP_Like"/>
    <property type="match status" value="1"/>
</dbReference>
<sequence length="571" mass="60662">MITLSAADTFRGLLPVLRPEWRGMLWSYAVGTASALTLAGVTILTAWVVGHAVVERTAPEPVWWAVIIGLVLLRVVLTWREMDVSHALAYRVLARLRMALFDAYARSVPGRRREHSGRAATVAMDDIEKLEFFYAHTIAQIGASLTLFTASLTTASILLPEAGIVVFTGSLVLASSALYWARTARRLGEQEQRERSDLSTRIVDALGALREVLAYGLSPQVVAETGAATARATAIARRRELLAQLVTSLREFVTTAVVIGVIVVGSAAAGVLSDTAQTRLSPAELPALITLALVGVAAVTDATATFTRLHPLVAGAERVSSGINRPPVVAVSDNPRQLPPGPLGLRFRDVCFAYEDRPPVLTSWSLEVAPGAHVGLKGPSGSGKSTVIALAARLWDPSSGIVELVTPRGEGVSVADVDDRALREAVALVDQDSVLFHGTVRDNLLRGGAPRPDSELNTMMERVGAADWIGLDDDLGEAGVRLSGGQRARLCLARALVRRPRVLLVDEVTASLDPATERVISDVIADFPGTVLVASHRAETLARLEHVVEVAGAAPARRGSAPSRGPDPDCT</sequence>
<dbReference type="PROSITE" id="PS50929">
    <property type="entry name" value="ABC_TM1F"/>
    <property type="match status" value="1"/>
</dbReference>
<dbReference type="Gene3D" id="3.40.50.300">
    <property type="entry name" value="P-loop containing nucleotide triphosphate hydrolases"/>
    <property type="match status" value="1"/>
</dbReference>
<dbReference type="EMBL" id="JAUUCC010000022">
    <property type="protein sequence ID" value="MEE2051003.1"/>
    <property type="molecule type" value="Genomic_DNA"/>
</dbReference>
<evidence type="ECO:0000256" key="6">
    <source>
        <dbReference type="ARBA" id="ARBA00023136"/>
    </source>
</evidence>
<name>A0ABU7KNX9_9ACTN</name>
<evidence type="ECO:0000259" key="9">
    <source>
        <dbReference type="PROSITE" id="PS50929"/>
    </source>
</evidence>
<evidence type="ECO:0000256" key="3">
    <source>
        <dbReference type="ARBA" id="ARBA00022741"/>
    </source>
</evidence>
<evidence type="ECO:0000256" key="4">
    <source>
        <dbReference type="ARBA" id="ARBA00022840"/>
    </source>
</evidence>
<dbReference type="InterPro" id="IPR011527">
    <property type="entry name" value="ABC1_TM_dom"/>
</dbReference>
<dbReference type="InterPro" id="IPR027417">
    <property type="entry name" value="P-loop_NTPase"/>
</dbReference>
<feature type="transmembrane region" description="Helical" evidence="7">
    <location>
        <begin position="132"/>
        <end position="150"/>
    </location>
</feature>
<dbReference type="Gene3D" id="1.20.1560.10">
    <property type="entry name" value="ABC transporter type 1, transmembrane domain"/>
    <property type="match status" value="1"/>
</dbReference>
<dbReference type="RefSeq" id="WP_330158173.1">
    <property type="nucleotide sequence ID" value="NZ_JAUUCC010000022.1"/>
</dbReference>
<dbReference type="SMART" id="SM00382">
    <property type="entry name" value="AAA"/>
    <property type="match status" value="1"/>
</dbReference>
<evidence type="ECO:0000256" key="7">
    <source>
        <dbReference type="SAM" id="Phobius"/>
    </source>
</evidence>
<evidence type="ECO:0000256" key="2">
    <source>
        <dbReference type="ARBA" id="ARBA00022692"/>
    </source>
</evidence>
<keyword evidence="5 7" id="KW-1133">Transmembrane helix</keyword>
<feature type="domain" description="ABC transmembrane type-1" evidence="9">
    <location>
        <begin position="29"/>
        <end position="309"/>
    </location>
</feature>
<organism evidence="10 11">
    <name type="scientific">Nocardiopsis tropica</name>
    <dbReference type="NCBI Taxonomy" id="109330"/>
    <lineage>
        <taxon>Bacteria</taxon>
        <taxon>Bacillati</taxon>
        <taxon>Actinomycetota</taxon>
        <taxon>Actinomycetes</taxon>
        <taxon>Streptosporangiales</taxon>
        <taxon>Nocardiopsidaceae</taxon>
        <taxon>Nocardiopsis</taxon>
    </lineage>
</organism>
<dbReference type="InterPro" id="IPR017871">
    <property type="entry name" value="ABC_transporter-like_CS"/>
</dbReference>
<dbReference type="PROSITE" id="PS50893">
    <property type="entry name" value="ABC_TRANSPORTER_2"/>
    <property type="match status" value="1"/>
</dbReference>
<evidence type="ECO:0000256" key="1">
    <source>
        <dbReference type="ARBA" id="ARBA00004651"/>
    </source>
</evidence>
<dbReference type="GO" id="GO:0005524">
    <property type="term" value="F:ATP binding"/>
    <property type="evidence" value="ECO:0007669"/>
    <property type="project" value="UniProtKB-KW"/>
</dbReference>
<keyword evidence="6 7" id="KW-0472">Membrane</keyword>
<dbReference type="Pfam" id="PF00005">
    <property type="entry name" value="ABC_tran"/>
    <property type="match status" value="1"/>
</dbReference>
<dbReference type="InterPro" id="IPR003439">
    <property type="entry name" value="ABC_transporter-like_ATP-bd"/>
</dbReference>
<dbReference type="Pfam" id="PF00664">
    <property type="entry name" value="ABC_membrane"/>
    <property type="match status" value="1"/>
</dbReference>
<dbReference type="InterPro" id="IPR036640">
    <property type="entry name" value="ABC1_TM_sf"/>
</dbReference>
<feature type="transmembrane region" description="Helical" evidence="7">
    <location>
        <begin position="61"/>
        <end position="79"/>
    </location>
</feature>
<protein>
    <submittedName>
        <fullName evidence="10">ABC transporter ATP-binding protein</fullName>
    </submittedName>
</protein>
<feature type="domain" description="ABC transporter" evidence="8">
    <location>
        <begin position="345"/>
        <end position="571"/>
    </location>
</feature>
<evidence type="ECO:0000313" key="10">
    <source>
        <dbReference type="EMBL" id="MEE2051003.1"/>
    </source>
</evidence>
<keyword evidence="4 10" id="KW-0067">ATP-binding</keyword>
<dbReference type="SUPFAM" id="SSF52540">
    <property type="entry name" value="P-loop containing nucleoside triphosphate hydrolases"/>
    <property type="match status" value="1"/>
</dbReference>
<dbReference type="PANTHER" id="PTHR24221">
    <property type="entry name" value="ATP-BINDING CASSETTE SUB-FAMILY B"/>
    <property type="match status" value="1"/>
</dbReference>
<dbReference type="InterPro" id="IPR039421">
    <property type="entry name" value="Type_1_exporter"/>
</dbReference>